<sequence length="147" mass="17065">MAVEMFIQDEEKCTSQKKEVQARWYIRTVIKGQVFERDGIVCLRDSTEQRASLLALRDALGRFNKAAEIKLYISNSHIRAAMNNGWLAKWQENNFITTKGDSVRYASEWQQVSELLKIHKVVMAPKEELGNRYSNELRRRINASGKD</sequence>
<dbReference type="AlphaFoldDB" id="A0A1M7SMY6"/>
<evidence type="ECO:0000313" key="1">
    <source>
        <dbReference type="EMBL" id="SHN59801.1"/>
    </source>
</evidence>
<dbReference type="EMBL" id="FRDH01000008">
    <property type="protein sequence ID" value="SHN59801.1"/>
    <property type="molecule type" value="Genomic_DNA"/>
</dbReference>
<dbReference type="SUPFAM" id="SSF53098">
    <property type="entry name" value="Ribonuclease H-like"/>
    <property type="match status" value="1"/>
</dbReference>
<accession>A0A1M7SMY6</accession>
<dbReference type="Gene3D" id="3.30.420.10">
    <property type="entry name" value="Ribonuclease H-like superfamily/Ribonuclease H"/>
    <property type="match status" value="1"/>
</dbReference>
<dbReference type="Proteomes" id="UP000184097">
    <property type="component" value="Unassembled WGS sequence"/>
</dbReference>
<protein>
    <submittedName>
        <fullName evidence="1">Uncharacterized protein</fullName>
    </submittedName>
</protein>
<proteinExistence type="predicted"/>
<dbReference type="InterPro" id="IPR036397">
    <property type="entry name" value="RNaseH_sf"/>
</dbReference>
<gene>
    <name evidence="1" type="ORF">SAMN02745247_02113</name>
</gene>
<dbReference type="InterPro" id="IPR012337">
    <property type="entry name" value="RNaseH-like_sf"/>
</dbReference>
<evidence type="ECO:0000313" key="2">
    <source>
        <dbReference type="Proteomes" id="UP000184097"/>
    </source>
</evidence>
<dbReference type="GO" id="GO:0003676">
    <property type="term" value="F:nucleic acid binding"/>
    <property type="evidence" value="ECO:0007669"/>
    <property type="project" value="InterPro"/>
</dbReference>
<organism evidence="1 2">
    <name type="scientific">Butyrivibrio hungatei DSM 14810</name>
    <dbReference type="NCBI Taxonomy" id="1121132"/>
    <lineage>
        <taxon>Bacteria</taxon>
        <taxon>Bacillati</taxon>
        <taxon>Bacillota</taxon>
        <taxon>Clostridia</taxon>
        <taxon>Lachnospirales</taxon>
        <taxon>Lachnospiraceae</taxon>
        <taxon>Butyrivibrio</taxon>
    </lineage>
</organism>
<dbReference type="RefSeq" id="WP_072703833.1">
    <property type="nucleotide sequence ID" value="NZ_FRDH01000008.1"/>
</dbReference>
<name>A0A1M7SMY6_9FIRM</name>
<reference evidence="1 2" key="1">
    <citation type="submission" date="2016-12" db="EMBL/GenBank/DDBJ databases">
        <authorList>
            <person name="Song W.-J."/>
            <person name="Kurnit D.M."/>
        </authorList>
    </citation>
    <scope>NUCLEOTIDE SEQUENCE [LARGE SCALE GENOMIC DNA]</scope>
    <source>
        <strain evidence="1 2">DSM 14810</strain>
    </source>
</reference>